<proteinExistence type="predicted"/>
<organism evidence="2 3">
    <name type="scientific">Naumovozyma castellii</name>
    <name type="common">Yeast</name>
    <name type="synonym">Saccharomyces castellii</name>
    <dbReference type="NCBI Taxonomy" id="27288"/>
    <lineage>
        <taxon>Eukaryota</taxon>
        <taxon>Fungi</taxon>
        <taxon>Dikarya</taxon>
        <taxon>Ascomycota</taxon>
        <taxon>Saccharomycotina</taxon>
        <taxon>Saccharomycetes</taxon>
        <taxon>Saccharomycetales</taxon>
        <taxon>Saccharomycetaceae</taxon>
        <taxon>Naumovozyma</taxon>
    </lineage>
</organism>
<dbReference type="GeneID" id="96903201"/>
<feature type="compositionally biased region" description="Polar residues" evidence="1">
    <location>
        <begin position="192"/>
        <end position="203"/>
    </location>
</feature>
<keyword evidence="3" id="KW-1185">Reference proteome</keyword>
<dbReference type="EMBL" id="HE576755">
    <property type="protein sequence ID" value="CCC69592.1"/>
    <property type="molecule type" value="Genomic_DNA"/>
</dbReference>
<name>G0VEX3_NAUCA</name>
<gene>
    <name evidence="2" type="primary">NCAS0D00110</name>
    <name evidence="2" type="ordered locus">NCAS_0D00110</name>
</gene>
<dbReference type="AlphaFoldDB" id="G0VEX3"/>
<feature type="compositionally biased region" description="Low complexity" evidence="1">
    <location>
        <begin position="152"/>
        <end position="191"/>
    </location>
</feature>
<dbReference type="Proteomes" id="UP000001640">
    <property type="component" value="Chromosome 4"/>
</dbReference>
<dbReference type="RefSeq" id="XP_003675956.1">
    <property type="nucleotide sequence ID" value="XM_003675908.1"/>
</dbReference>
<dbReference type="KEGG" id="ncs:NCAS_0D00110"/>
<evidence type="ECO:0000313" key="2">
    <source>
        <dbReference type="EMBL" id="CCC69592.1"/>
    </source>
</evidence>
<reference key="2">
    <citation type="submission" date="2011-08" db="EMBL/GenBank/DDBJ databases">
        <title>Genome sequence of Naumovozyma castellii.</title>
        <authorList>
            <person name="Gordon J.L."/>
            <person name="Armisen D."/>
            <person name="Proux-Wera E."/>
            <person name="OhEigeartaigh S.S."/>
            <person name="Byrne K.P."/>
            <person name="Wolfe K.H."/>
        </authorList>
    </citation>
    <scope>NUCLEOTIDE SEQUENCE</scope>
    <source>
        <strain>Type strain:CBS 4309</strain>
    </source>
</reference>
<reference evidence="2 3" key="1">
    <citation type="journal article" date="2011" name="Proc. Natl. Acad. Sci. U.S.A.">
        <title>Evolutionary erosion of yeast sex chromosomes by mating-type switching accidents.</title>
        <authorList>
            <person name="Gordon J.L."/>
            <person name="Armisen D."/>
            <person name="Proux-Wera E."/>
            <person name="Oheigeartaigh S.S."/>
            <person name="Byrne K.P."/>
            <person name="Wolfe K.H."/>
        </authorList>
    </citation>
    <scope>NUCLEOTIDE SEQUENCE [LARGE SCALE GENOMIC DNA]</scope>
    <source>
        <strain evidence="3">ATCC 76901 / BCRC 22586 / CBS 4309 / NBRC 1992 / NRRL Y-12630</strain>
    </source>
</reference>
<dbReference type="HOGENOM" id="CLU_1349270_0_0_1"/>
<evidence type="ECO:0000256" key="1">
    <source>
        <dbReference type="SAM" id="MobiDB-lite"/>
    </source>
</evidence>
<dbReference type="InParanoid" id="G0VEX3"/>
<protein>
    <submittedName>
        <fullName evidence="2">Uncharacterized protein</fullName>
    </submittedName>
</protein>
<evidence type="ECO:0000313" key="3">
    <source>
        <dbReference type="Proteomes" id="UP000001640"/>
    </source>
</evidence>
<accession>G0VEX3</accession>
<sequence>MASAFLGQTKKNRIYNWAKFHSLKPHSLPFPSHQTTIRKSTTTMFYISDNVSVVDGFVVLTIERRVLLSARLSRSSTPRASCSCWRSAPSWPTTPWWTWTSTTPPSRLRPLSPVPTLPALLRLHHLQELFYTTQTASASSTARPQTDTDAAPRSTPSSPWSTRTSPPSTSISGTRPTPRSTCSPTSRSTGTLCTPRTRPSSNR</sequence>
<feature type="region of interest" description="Disordered" evidence="1">
    <location>
        <begin position="134"/>
        <end position="203"/>
    </location>
</feature>